<comment type="catalytic activity">
    <reaction evidence="12">
        <text>5-amino-6-(5-phospho-D-ribitylamino)uracil + NADP(+) = 5-amino-6-(5-phospho-D-ribosylamino)uracil + NADPH + H(+)</text>
        <dbReference type="Rhea" id="RHEA:17845"/>
        <dbReference type="ChEBI" id="CHEBI:15378"/>
        <dbReference type="ChEBI" id="CHEBI:57783"/>
        <dbReference type="ChEBI" id="CHEBI:58349"/>
        <dbReference type="ChEBI" id="CHEBI:58421"/>
        <dbReference type="ChEBI" id="CHEBI:58453"/>
        <dbReference type="EC" id="1.1.1.193"/>
    </reaction>
</comment>
<dbReference type="SUPFAM" id="SSF53927">
    <property type="entry name" value="Cytidine deaminase-like"/>
    <property type="match status" value="1"/>
</dbReference>
<keyword evidence="18" id="KW-1185">Reference proteome</keyword>
<feature type="binding site" evidence="14">
    <location>
        <position position="194"/>
    </location>
    <ligand>
        <name>substrate</name>
    </ligand>
</feature>
<dbReference type="EMBL" id="JALIDZ010000006">
    <property type="protein sequence ID" value="MCT8973037.1"/>
    <property type="molecule type" value="Genomic_DNA"/>
</dbReference>
<dbReference type="InterPro" id="IPR016192">
    <property type="entry name" value="APOBEC/CMP_deaminase_Zn-bd"/>
</dbReference>
<dbReference type="Proteomes" id="UP001320898">
    <property type="component" value="Unassembled WGS sequence"/>
</dbReference>
<dbReference type="InterPro" id="IPR002125">
    <property type="entry name" value="CMP_dCMP_dom"/>
</dbReference>
<dbReference type="RefSeq" id="WP_261616620.1">
    <property type="nucleotide sequence ID" value="NZ_JALIDZ010000006.1"/>
</dbReference>
<dbReference type="SUPFAM" id="SSF53597">
    <property type="entry name" value="Dihydrofolate reductase-like"/>
    <property type="match status" value="1"/>
</dbReference>
<feature type="binding site" evidence="14">
    <location>
        <position position="206"/>
    </location>
    <ligand>
        <name>substrate</name>
    </ligand>
</feature>
<dbReference type="EC" id="3.5.4.26" evidence="12"/>
<dbReference type="GO" id="GO:0008270">
    <property type="term" value="F:zinc ion binding"/>
    <property type="evidence" value="ECO:0007669"/>
    <property type="project" value="InterPro"/>
</dbReference>
<evidence type="ECO:0000256" key="3">
    <source>
        <dbReference type="ARBA" id="ARBA00004910"/>
    </source>
</evidence>
<comment type="similarity">
    <text evidence="5 12">In the C-terminal section; belongs to the HTP reductase family.</text>
</comment>
<evidence type="ECO:0000256" key="8">
    <source>
        <dbReference type="ARBA" id="ARBA00022833"/>
    </source>
</evidence>
<proteinExistence type="inferred from homology"/>
<evidence type="ECO:0000256" key="10">
    <source>
        <dbReference type="ARBA" id="ARBA00023002"/>
    </source>
</evidence>
<evidence type="ECO:0000259" key="16">
    <source>
        <dbReference type="PROSITE" id="PS51747"/>
    </source>
</evidence>
<dbReference type="PANTHER" id="PTHR38011:SF7">
    <property type="entry name" value="2,5-DIAMINO-6-RIBOSYLAMINO-4(3H)-PYRIMIDINONE 5'-PHOSPHATE REDUCTASE"/>
    <property type="match status" value="1"/>
</dbReference>
<evidence type="ECO:0000256" key="6">
    <source>
        <dbReference type="ARBA" id="ARBA00022619"/>
    </source>
</evidence>
<dbReference type="NCBIfam" id="TIGR00326">
    <property type="entry name" value="eubact_ribD"/>
    <property type="match status" value="1"/>
</dbReference>
<evidence type="ECO:0000256" key="13">
    <source>
        <dbReference type="PIRSR" id="PIRSR006769-1"/>
    </source>
</evidence>
<evidence type="ECO:0000256" key="5">
    <source>
        <dbReference type="ARBA" id="ARBA00007417"/>
    </source>
</evidence>
<dbReference type="InterPro" id="IPR050765">
    <property type="entry name" value="Riboflavin_Biosynth_HTPR"/>
</dbReference>
<reference evidence="17 18" key="1">
    <citation type="submission" date="2022-04" db="EMBL/GenBank/DDBJ databases">
        <authorList>
            <person name="Ye Y.-Q."/>
            <person name="Du Z.-J."/>
        </authorList>
    </citation>
    <scope>NUCLEOTIDE SEQUENCE [LARGE SCALE GENOMIC DNA]</scope>
    <source>
        <strain evidence="17 18">A6E488</strain>
    </source>
</reference>
<dbReference type="GO" id="GO:0008703">
    <property type="term" value="F:5-amino-6-(5-phosphoribosylamino)uracil reductase activity"/>
    <property type="evidence" value="ECO:0007669"/>
    <property type="project" value="UniProtKB-EC"/>
</dbReference>
<protein>
    <recommendedName>
        <fullName evidence="12">Riboflavin biosynthesis protein RibD</fullName>
    </recommendedName>
    <domain>
        <recommendedName>
            <fullName evidence="12">Diaminohydroxyphosphoribosylaminopyrimidine deaminase</fullName>
            <shortName evidence="12">DRAP deaminase</shortName>
            <ecNumber evidence="12">3.5.4.26</ecNumber>
        </recommendedName>
        <alternativeName>
            <fullName evidence="12">Riboflavin-specific deaminase</fullName>
        </alternativeName>
    </domain>
    <domain>
        <recommendedName>
            <fullName evidence="12">5-amino-6-(5-phosphoribosylamino)uracil reductase</fullName>
            <ecNumber evidence="12">1.1.1.193</ecNumber>
        </recommendedName>
        <alternativeName>
            <fullName evidence="12">HTP reductase</fullName>
        </alternativeName>
    </domain>
</protein>
<keyword evidence="8 12" id="KW-0862">Zinc</keyword>
<keyword evidence="6 12" id="KW-0686">Riboflavin biosynthesis</keyword>
<dbReference type="EC" id="1.1.1.193" evidence="12"/>
<evidence type="ECO:0000256" key="7">
    <source>
        <dbReference type="ARBA" id="ARBA00022723"/>
    </source>
</evidence>
<comment type="pathway">
    <text evidence="3 12">Cofactor biosynthesis; riboflavin biosynthesis; 5-amino-6-(D-ribitylamino)uracil from GTP: step 3/4.</text>
</comment>
<dbReference type="PROSITE" id="PS51747">
    <property type="entry name" value="CYT_DCMP_DEAMINASES_2"/>
    <property type="match status" value="1"/>
</dbReference>
<dbReference type="AlphaFoldDB" id="A0AAW5QYN2"/>
<evidence type="ECO:0000256" key="1">
    <source>
        <dbReference type="ARBA" id="ARBA00002151"/>
    </source>
</evidence>
<feature type="binding site" evidence="15">
    <location>
        <position position="85"/>
    </location>
    <ligand>
        <name>Zn(2+)</name>
        <dbReference type="ChEBI" id="CHEBI:29105"/>
        <note>catalytic</note>
    </ligand>
</feature>
<feature type="binding site" evidence="14">
    <location>
        <position position="164"/>
    </location>
    <ligand>
        <name>NADP(+)</name>
        <dbReference type="ChEBI" id="CHEBI:58349"/>
    </ligand>
</feature>
<evidence type="ECO:0000313" key="17">
    <source>
        <dbReference type="EMBL" id="MCT8973037.1"/>
    </source>
</evidence>
<dbReference type="Gene3D" id="3.40.140.10">
    <property type="entry name" value="Cytidine Deaminase, domain 2"/>
    <property type="match status" value="1"/>
</dbReference>
<keyword evidence="9 12" id="KW-0521">NADP</keyword>
<feature type="binding site" evidence="14">
    <location>
        <begin position="302"/>
        <end position="308"/>
    </location>
    <ligand>
        <name>NADP(+)</name>
        <dbReference type="ChEBI" id="CHEBI:58349"/>
    </ligand>
</feature>
<organism evidence="17 18">
    <name type="scientific">Microbaculum marinisediminis</name>
    <dbReference type="NCBI Taxonomy" id="2931392"/>
    <lineage>
        <taxon>Bacteria</taxon>
        <taxon>Pseudomonadati</taxon>
        <taxon>Pseudomonadota</taxon>
        <taxon>Alphaproteobacteria</taxon>
        <taxon>Hyphomicrobiales</taxon>
        <taxon>Tepidamorphaceae</taxon>
        <taxon>Microbaculum</taxon>
    </lineage>
</organism>
<keyword evidence="7 12" id="KW-0479">Metal-binding</keyword>
<comment type="cofactor">
    <cofactor evidence="12 15">
        <name>Zn(2+)</name>
        <dbReference type="ChEBI" id="CHEBI:29105"/>
    </cofactor>
    <text evidence="12 15">Binds 1 zinc ion.</text>
</comment>
<dbReference type="InterPro" id="IPR002734">
    <property type="entry name" value="RibDG_C"/>
</dbReference>
<feature type="binding site" evidence="15">
    <location>
        <position position="94"/>
    </location>
    <ligand>
        <name>Zn(2+)</name>
        <dbReference type="ChEBI" id="CHEBI:29105"/>
        <note>catalytic</note>
    </ligand>
</feature>
<dbReference type="PROSITE" id="PS00903">
    <property type="entry name" value="CYT_DCMP_DEAMINASES_1"/>
    <property type="match status" value="1"/>
</dbReference>
<feature type="binding site" evidence="14">
    <location>
        <position position="217"/>
    </location>
    <ligand>
        <name>substrate</name>
    </ligand>
</feature>
<dbReference type="InterPro" id="IPR004794">
    <property type="entry name" value="Eubact_RibD"/>
</dbReference>
<dbReference type="PIRSF" id="PIRSF006769">
    <property type="entry name" value="RibD"/>
    <property type="match status" value="1"/>
</dbReference>
<evidence type="ECO:0000256" key="4">
    <source>
        <dbReference type="ARBA" id="ARBA00005259"/>
    </source>
</evidence>
<feature type="binding site" evidence="14">
    <location>
        <position position="233"/>
    </location>
    <ligand>
        <name>NADP(+)</name>
        <dbReference type="ChEBI" id="CHEBI:58349"/>
    </ligand>
</feature>
<evidence type="ECO:0000256" key="2">
    <source>
        <dbReference type="ARBA" id="ARBA00004882"/>
    </source>
</evidence>
<comment type="catalytic activity">
    <reaction evidence="12">
        <text>2,5-diamino-6-hydroxy-4-(5-phosphoribosylamino)-pyrimidine + H2O + H(+) = 5-amino-6-(5-phospho-D-ribosylamino)uracil + NH4(+)</text>
        <dbReference type="Rhea" id="RHEA:21868"/>
        <dbReference type="ChEBI" id="CHEBI:15377"/>
        <dbReference type="ChEBI" id="CHEBI:15378"/>
        <dbReference type="ChEBI" id="CHEBI:28938"/>
        <dbReference type="ChEBI" id="CHEBI:58453"/>
        <dbReference type="ChEBI" id="CHEBI:58614"/>
        <dbReference type="EC" id="3.5.4.26"/>
    </reaction>
</comment>
<keyword evidence="10 12" id="KW-0560">Oxidoreductase</keyword>
<sequence>MVEYSSDLDARLMAAAIRLGARELGRTWPNPAVGALIVRHEAAGPVIIGRGWTRKGGRPHAETEALAQAGDRARGATCYVSLEPCSHHGRTSPCSDALIAAGVTRVVSAVEDPDARVSGHGHAALRDAGIDVVVGIGADEARAVHVGHFTRVREGRPWVTLKLAVSRDGMIAGPGGVPVAITGPRARASAHMLRATNDAILIGIRTALADDPALTCRLPGMQDRSPVRIVLDTDLRLPVTAKMLDEAGGTPVWLMSRETADPARRAGLERRGAVLLPSDGGIGAALDVLAEHGITRVLVEGGATVATSLADAGMIDEAVIYDGAVDIGANGVPAGPALAAIRANGAYRPVDRVSLGDDVMSTYIRTG</sequence>
<dbReference type="Gene3D" id="3.40.430.10">
    <property type="entry name" value="Dihydrofolate Reductase, subunit A"/>
    <property type="match status" value="1"/>
</dbReference>
<feature type="binding site" evidence="14">
    <location>
        <position position="210"/>
    </location>
    <ligand>
        <name>NADP(+)</name>
        <dbReference type="ChEBI" id="CHEBI:58349"/>
    </ligand>
</feature>
<comment type="similarity">
    <text evidence="4 12">In the N-terminal section; belongs to the cytidine and deoxycytidylate deaminase family.</text>
</comment>
<evidence type="ECO:0000256" key="12">
    <source>
        <dbReference type="PIRNR" id="PIRNR006769"/>
    </source>
</evidence>
<keyword evidence="12 17" id="KW-0378">Hydrolase</keyword>
<comment type="function">
    <text evidence="1 12">Converts 2,5-diamino-6-(ribosylamino)-4(3h)-pyrimidinone 5'-phosphate into 5-amino-6-(ribosylamino)-2,4(1h,3h)-pyrimidinedione 5'-phosphate.</text>
</comment>
<comment type="caution">
    <text evidence="17">The sequence shown here is derived from an EMBL/GenBank/DDBJ whole genome shotgun (WGS) entry which is preliminary data.</text>
</comment>
<dbReference type="Pfam" id="PF00383">
    <property type="entry name" value="dCMP_cyt_deam_1"/>
    <property type="match status" value="1"/>
</dbReference>
<dbReference type="InterPro" id="IPR024072">
    <property type="entry name" value="DHFR-like_dom_sf"/>
</dbReference>
<dbReference type="GO" id="GO:0009231">
    <property type="term" value="P:riboflavin biosynthetic process"/>
    <property type="evidence" value="ECO:0007669"/>
    <property type="project" value="UniProtKB-KW"/>
</dbReference>
<feature type="binding site" evidence="14">
    <location>
        <position position="300"/>
    </location>
    <ligand>
        <name>substrate</name>
    </ligand>
</feature>
<evidence type="ECO:0000256" key="11">
    <source>
        <dbReference type="ARBA" id="ARBA00023268"/>
    </source>
</evidence>
<feature type="domain" description="CMP/dCMP-type deaminase" evidence="16">
    <location>
        <begin position="7"/>
        <end position="132"/>
    </location>
</feature>
<dbReference type="GO" id="GO:0008835">
    <property type="term" value="F:diaminohydroxyphosphoribosylaminopyrimidine deaminase activity"/>
    <property type="evidence" value="ECO:0007669"/>
    <property type="project" value="UniProtKB-EC"/>
</dbReference>
<comment type="pathway">
    <text evidence="2 12">Cofactor biosynthesis; riboflavin biosynthesis; 5-amino-6-(D-ribitylamino)uracil from GTP: step 2/4.</text>
</comment>
<name>A0AAW5QYN2_9HYPH</name>
<evidence type="ECO:0000256" key="14">
    <source>
        <dbReference type="PIRSR" id="PIRSR006769-2"/>
    </source>
</evidence>
<dbReference type="InterPro" id="IPR016193">
    <property type="entry name" value="Cytidine_deaminase-like"/>
</dbReference>
<accession>A0AAW5QYN2</accession>
<feature type="binding site" evidence="15">
    <location>
        <position position="60"/>
    </location>
    <ligand>
        <name>Zn(2+)</name>
        <dbReference type="ChEBI" id="CHEBI:29105"/>
        <note>catalytic</note>
    </ligand>
</feature>
<keyword evidence="11" id="KW-0511">Multifunctional enzyme</keyword>
<dbReference type="PANTHER" id="PTHR38011">
    <property type="entry name" value="DIHYDROFOLATE REDUCTASE FAMILY PROTEIN (AFU_ORTHOLOGUE AFUA_8G06820)"/>
    <property type="match status" value="1"/>
</dbReference>
<dbReference type="CDD" id="cd01284">
    <property type="entry name" value="Riboflavin_deaminase-reductase"/>
    <property type="match status" value="1"/>
</dbReference>
<gene>
    <name evidence="17" type="primary">ribD</name>
    <name evidence="17" type="ORF">MUB46_14315</name>
</gene>
<dbReference type="Pfam" id="PF01872">
    <property type="entry name" value="RibD_C"/>
    <property type="match status" value="1"/>
</dbReference>
<evidence type="ECO:0000256" key="15">
    <source>
        <dbReference type="PIRSR" id="PIRSR006769-3"/>
    </source>
</evidence>
<feature type="active site" description="Proton donor" evidence="13">
    <location>
        <position position="62"/>
    </location>
</feature>
<feature type="binding site" evidence="14">
    <location>
        <position position="214"/>
    </location>
    <ligand>
        <name>substrate</name>
    </ligand>
</feature>
<evidence type="ECO:0000256" key="9">
    <source>
        <dbReference type="ARBA" id="ARBA00022857"/>
    </source>
</evidence>
<evidence type="ECO:0000313" key="18">
    <source>
        <dbReference type="Proteomes" id="UP001320898"/>
    </source>
</evidence>